<feature type="region of interest" description="Disordered" evidence="1">
    <location>
        <begin position="77"/>
        <end position="106"/>
    </location>
</feature>
<protein>
    <submittedName>
        <fullName evidence="2">Uncharacterized protein</fullName>
    </submittedName>
</protein>
<feature type="compositionally biased region" description="Basic and acidic residues" evidence="1">
    <location>
        <begin position="136"/>
        <end position="155"/>
    </location>
</feature>
<reference evidence="2" key="1">
    <citation type="journal article" date="2016" name="Sci. Rep.">
        <title>Molecular characterization of firefly nuptial gifts: a multi-omics approach sheds light on postcopulatory sexual selection.</title>
        <authorList>
            <person name="Al-Wathiqui N."/>
            <person name="Fallon T.R."/>
            <person name="South A."/>
            <person name="Weng J.K."/>
            <person name="Lewis S.M."/>
        </authorList>
    </citation>
    <scope>NUCLEOTIDE SEQUENCE</scope>
</reference>
<evidence type="ECO:0000256" key="1">
    <source>
        <dbReference type="SAM" id="MobiDB-lite"/>
    </source>
</evidence>
<feature type="compositionally biased region" description="Basic and acidic residues" evidence="1">
    <location>
        <begin position="320"/>
        <end position="333"/>
    </location>
</feature>
<feature type="compositionally biased region" description="Polar residues" evidence="1">
    <location>
        <begin position="268"/>
        <end position="287"/>
    </location>
</feature>
<feature type="region of interest" description="Disordered" evidence="1">
    <location>
        <begin position="136"/>
        <end position="187"/>
    </location>
</feature>
<sequence>MGNNGSRTGHISHQLEAETTWTQSFPRSTHGVYHQHKVLPEKGITKKLRSTNNGEILHAGGTISGRQHHQKTLSLERENKSFKIFRTSSVSSNPSDDPREYGERPYPRYVSHYGGVNRYAAQRLENRNLYREQMKKYGSEPDLRNSPSDRNESGRYKGKKKYKAPAPPNHGPVRPDPDGAVSSAASSPMMPFEKKINLRAEEYPERSHRQRVPSELSDENVKKTQMTLILSEYRQPQREYKDFRGSPRYMAEFGDAHHPKQTTIHPQVTCNMPKASNTQPEGSSNYRKQFAHGVKTNRSGDSTYSDDSQPVNRNSSPKIYRSERTPISRYETQ</sequence>
<organism evidence="2">
    <name type="scientific">Photinus pyralis</name>
    <name type="common">Common eastern firefly</name>
    <name type="synonym">Lampyris pyralis</name>
    <dbReference type="NCBI Taxonomy" id="7054"/>
    <lineage>
        <taxon>Eukaryota</taxon>
        <taxon>Metazoa</taxon>
        <taxon>Ecdysozoa</taxon>
        <taxon>Arthropoda</taxon>
        <taxon>Hexapoda</taxon>
        <taxon>Insecta</taxon>
        <taxon>Pterygota</taxon>
        <taxon>Neoptera</taxon>
        <taxon>Endopterygota</taxon>
        <taxon>Coleoptera</taxon>
        <taxon>Polyphaga</taxon>
        <taxon>Elateriformia</taxon>
        <taxon>Elateroidea</taxon>
        <taxon>Lampyridae</taxon>
        <taxon>Lampyrinae</taxon>
        <taxon>Photinus</taxon>
    </lineage>
</organism>
<feature type="compositionally biased region" description="Polar residues" evidence="1">
    <location>
        <begin position="86"/>
        <end position="95"/>
    </location>
</feature>
<dbReference type="AlphaFoldDB" id="A0A1Y1LQG4"/>
<dbReference type="EMBL" id="GEZM01049726">
    <property type="protein sequence ID" value="JAV75902.1"/>
    <property type="molecule type" value="Transcribed_RNA"/>
</dbReference>
<evidence type="ECO:0000313" key="2">
    <source>
        <dbReference type="EMBL" id="JAV75902.1"/>
    </source>
</evidence>
<feature type="region of interest" description="Disordered" evidence="1">
    <location>
        <begin position="200"/>
        <end position="220"/>
    </location>
</feature>
<name>A0A1Y1LQG4_PHOPY</name>
<feature type="compositionally biased region" description="Basic and acidic residues" evidence="1">
    <location>
        <begin position="96"/>
        <end position="106"/>
    </location>
</feature>
<proteinExistence type="predicted"/>
<feature type="region of interest" description="Disordered" evidence="1">
    <location>
        <begin position="268"/>
        <end position="333"/>
    </location>
</feature>
<accession>A0A1Y1LQG4</accession>
<feature type="compositionally biased region" description="Polar residues" evidence="1">
    <location>
        <begin position="296"/>
        <end position="317"/>
    </location>
</feature>